<evidence type="ECO:0000313" key="8">
    <source>
        <dbReference type="Proteomes" id="UP000472260"/>
    </source>
</evidence>
<dbReference type="GO" id="GO:0004508">
    <property type="term" value="F:steroid 17-alpha-monooxygenase activity"/>
    <property type="evidence" value="ECO:0007669"/>
    <property type="project" value="TreeGrafter"/>
</dbReference>
<dbReference type="InterPro" id="IPR001128">
    <property type="entry name" value="Cyt_P450"/>
</dbReference>
<dbReference type="Ensembl" id="ENSSANT00000025678.1">
    <property type="protein sequence ID" value="ENSSANP00000024104.1"/>
    <property type="gene ID" value="ENSSANG00000012420.1"/>
</dbReference>
<keyword evidence="5" id="KW-0408">Iron</keyword>
<evidence type="ECO:0000256" key="2">
    <source>
        <dbReference type="ARBA" id="ARBA00022617"/>
    </source>
</evidence>
<dbReference type="PRINTS" id="PR00463">
    <property type="entry name" value="EP450I"/>
</dbReference>
<dbReference type="PANTHER" id="PTHR24289:SF15">
    <property type="entry name" value="CYTOCHROME P450 FAMILY 1 SUBFAMILY B MEMBER 1"/>
    <property type="match status" value="1"/>
</dbReference>
<keyword evidence="6" id="KW-0503">Monooxygenase</keyword>
<reference evidence="7" key="1">
    <citation type="submission" date="2025-08" db="UniProtKB">
        <authorList>
            <consortium name="Ensembl"/>
        </authorList>
    </citation>
    <scope>IDENTIFICATION</scope>
</reference>
<organism evidence="7 8">
    <name type="scientific">Sinocyclocheilus anshuiensis</name>
    <dbReference type="NCBI Taxonomy" id="1608454"/>
    <lineage>
        <taxon>Eukaryota</taxon>
        <taxon>Metazoa</taxon>
        <taxon>Chordata</taxon>
        <taxon>Craniata</taxon>
        <taxon>Vertebrata</taxon>
        <taxon>Euteleostomi</taxon>
        <taxon>Actinopterygii</taxon>
        <taxon>Neopterygii</taxon>
        <taxon>Teleostei</taxon>
        <taxon>Ostariophysi</taxon>
        <taxon>Cypriniformes</taxon>
        <taxon>Cyprinidae</taxon>
        <taxon>Cyprininae</taxon>
        <taxon>Sinocyclocheilus</taxon>
    </lineage>
</organism>
<keyword evidence="3" id="KW-0479">Metal-binding</keyword>
<keyword evidence="4" id="KW-0560">Oxidoreductase</keyword>
<dbReference type="InterPro" id="IPR036396">
    <property type="entry name" value="Cyt_P450_sf"/>
</dbReference>
<dbReference type="SUPFAM" id="SSF48264">
    <property type="entry name" value="Cytochrome P450"/>
    <property type="match status" value="1"/>
</dbReference>
<name>A0A671LU94_9TELE</name>
<keyword evidence="8" id="KW-1185">Reference proteome</keyword>
<comment type="similarity">
    <text evidence="1">Belongs to the cytochrome P450 family.</text>
</comment>
<evidence type="ECO:0000256" key="3">
    <source>
        <dbReference type="ARBA" id="ARBA00022723"/>
    </source>
</evidence>
<keyword evidence="2" id="KW-0349">Heme</keyword>
<dbReference type="GO" id="GO:0042446">
    <property type="term" value="P:hormone biosynthetic process"/>
    <property type="evidence" value="ECO:0007669"/>
    <property type="project" value="TreeGrafter"/>
</dbReference>
<dbReference type="Pfam" id="PF00067">
    <property type="entry name" value="p450"/>
    <property type="match status" value="1"/>
</dbReference>
<sequence>THHSKWGVTNTVTIYAKTNLQSFRISWRFQTQSSPSLHLSPSSAVWRLVSGSGTSLSKRGFQGPSLGCFQSVSGGTSMTFTNYSKQWKMHRRIAQSTIRAFSSANSQTKKSFEKHIAAEAEELIEAFLRLSSNNQYFNPSHELTVAAANIICALCFGKRYGHDDLEFRTLLRRVDKFGETVGAGSLVDVMPWLQSFPNPVRSVFQNVKDLNKDFFTFVKGKVVEHRQSYDPEVTRDMSDAFIGVIDHADMETGLTEAHTEGTVSDLIGAGLDTISTALHWMLLLLVKYPSIQTKLQDCATSDGLVFLLGLIYKILLELDIGKLFN</sequence>
<dbReference type="Proteomes" id="UP000472260">
    <property type="component" value="Unassembled WGS sequence"/>
</dbReference>
<evidence type="ECO:0000256" key="1">
    <source>
        <dbReference type="ARBA" id="ARBA00010617"/>
    </source>
</evidence>
<dbReference type="InterPro" id="IPR002401">
    <property type="entry name" value="Cyt_P450_E_grp-I"/>
</dbReference>
<dbReference type="GO" id="GO:0020037">
    <property type="term" value="F:heme binding"/>
    <property type="evidence" value="ECO:0007669"/>
    <property type="project" value="InterPro"/>
</dbReference>
<reference evidence="7" key="2">
    <citation type="submission" date="2025-09" db="UniProtKB">
        <authorList>
            <consortium name="Ensembl"/>
        </authorList>
    </citation>
    <scope>IDENTIFICATION</scope>
</reference>
<evidence type="ECO:0000313" key="7">
    <source>
        <dbReference type="Ensembl" id="ENSSANP00000024104.1"/>
    </source>
</evidence>
<dbReference type="PANTHER" id="PTHR24289">
    <property type="entry name" value="STEROID 17-ALPHA-HYDROXYLASE/17,20 LYASE"/>
    <property type="match status" value="1"/>
</dbReference>
<dbReference type="Gene3D" id="1.10.630.10">
    <property type="entry name" value="Cytochrome P450"/>
    <property type="match status" value="1"/>
</dbReference>
<dbReference type="AlphaFoldDB" id="A0A671LU94"/>
<proteinExistence type="inferred from homology"/>
<evidence type="ECO:0000256" key="6">
    <source>
        <dbReference type="ARBA" id="ARBA00023033"/>
    </source>
</evidence>
<dbReference type="GO" id="GO:0042448">
    <property type="term" value="P:progesterone metabolic process"/>
    <property type="evidence" value="ECO:0007669"/>
    <property type="project" value="TreeGrafter"/>
</dbReference>
<protein>
    <submittedName>
        <fullName evidence="7">Cytochrome P450, family 1, subfamily C, polypeptide 2</fullName>
    </submittedName>
</protein>
<accession>A0A671LU94</accession>
<evidence type="ECO:0000256" key="5">
    <source>
        <dbReference type="ARBA" id="ARBA00023004"/>
    </source>
</evidence>
<dbReference type="GO" id="GO:0005506">
    <property type="term" value="F:iron ion binding"/>
    <property type="evidence" value="ECO:0007669"/>
    <property type="project" value="InterPro"/>
</dbReference>
<evidence type="ECO:0000256" key="4">
    <source>
        <dbReference type="ARBA" id="ARBA00023002"/>
    </source>
</evidence>